<dbReference type="CDD" id="cd07516">
    <property type="entry name" value="HAD_Pase"/>
    <property type="match status" value="1"/>
</dbReference>
<dbReference type="PANTHER" id="PTHR10000:SF8">
    <property type="entry name" value="HAD SUPERFAMILY HYDROLASE-LIKE, TYPE 3"/>
    <property type="match status" value="1"/>
</dbReference>
<dbReference type="PROSITE" id="PS01229">
    <property type="entry name" value="COF_2"/>
    <property type="match status" value="1"/>
</dbReference>
<dbReference type="Proteomes" id="UP000673375">
    <property type="component" value="Unassembled WGS sequence"/>
</dbReference>
<dbReference type="SUPFAM" id="SSF56784">
    <property type="entry name" value="HAD-like"/>
    <property type="match status" value="1"/>
</dbReference>
<evidence type="ECO:0000313" key="1">
    <source>
        <dbReference type="EMBL" id="MBP1048450.1"/>
    </source>
</evidence>
<evidence type="ECO:0000313" key="2">
    <source>
        <dbReference type="Proteomes" id="UP000673375"/>
    </source>
</evidence>
<dbReference type="GO" id="GO:0050308">
    <property type="term" value="F:sugar-phosphatase activity"/>
    <property type="evidence" value="ECO:0007669"/>
    <property type="project" value="UniProtKB-EC"/>
</dbReference>
<keyword evidence="1" id="KW-0378">Hydrolase</keyword>
<dbReference type="SFLD" id="SFLDS00003">
    <property type="entry name" value="Haloacid_Dehalogenase"/>
    <property type="match status" value="1"/>
</dbReference>
<dbReference type="PANTHER" id="PTHR10000">
    <property type="entry name" value="PHOSPHOSERINE PHOSPHATASE"/>
    <property type="match status" value="1"/>
</dbReference>
<dbReference type="SFLD" id="SFLDG01144">
    <property type="entry name" value="C2.B.4:_PGP_Like"/>
    <property type="match status" value="1"/>
</dbReference>
<dbReference type="InterPro" id="IPR000150">
    <property type="entry name" value="Cof"/>
</dbReference>
<organism evidence="1 2">
    <name type="scientific">Enterococcus larvae</name>
    <dbReference type="NCBI Taxonomy" id="2794352"/>
    <lineage>
        <taxon>Bacteria</taxon>
        <taxon>Bacillati</taxon>
        <taxon>Bacillota</taxon>
        <taxon>Bacilli</taxon>
        <taxon>Lactobacillales</taxon>
        <taxon>Enterococcaceae</taxon>
        <taxon>Enterococcus</taxon>
    </lineage>
</organism>
<comment type="caution">
    <text evidence="1">The sequence shown here is derived from an EMBL/GenBank/DDBJ whole genome shotgun (WGS) entry which is preliminary data.</text>
</comment>
<name>A0ABS4CPF6_9ENTE</name>
<reference evidence="1 2" key="1">
    <citation type="submission" date="2020-12" db="EMBL/GenBank/DDBJ databases">
        <title>Vagococcus allomyrinae sp. nov. and Enterococcus lavae sp. nov., isolated from the larvae of Allomyrina dichotoma.</title>
        <authorList>
            <person name="Lee S.D."/>
        </authorList>
    </citation>
    <scope>NUCLEOTIDE SEQUENCE [LARGE SCALE GENOMIC DNA]</scope>
    <source>
        <strain evidence="1 2">BWM-S5</strain>
    </source>
</reference>
<dbReference type="NCBIfam" id="TIGR01484">
    <property type="entry name" value="HAD-SF-IIB"/>
    <property type="match status" value="1"/>
</dbReference>
<dbReference type="Pfam" id="PF08282">
    <property type="entry name" value="Hydrolase_3"/>
    <property type="match status" value="1"/>
</dbReference>
<gene>
    <name evidence="1" type="primary">yidA</name>
    <name evidence="1" type="ORF">I6N96_19390</name>
</gene>
<keyword evidence="2" id="KW-1185">Reference proteome</keyword>
<protein>
    <submittedName>
        <fullName evidence="1">Sugar-phosphatase</fullName>
        <ecNumber evidence="1">3.1.3.23</ecNumber>
    </submittedName>
</protein>
<dbReference type="InterPro" id="IPR023214">
    <property type="entry name" value="HAD_sf"/>
</dbReference>
<dbReference type="InterPro" id="IPR036412">
    <property type="entry name" value="HAD-like_sf"/>
</dbReference>
<dbReference type="RefSeq" id="WP_209559215.1">
    <property type="nucleotide sequence ID" value="NZ_JAEDXU010000016.1"/>
</dbReference>
<dbReference type="NCBIfam" id="NF007806">
    <property type="entry name" value="PRK10513.1"/>
    <property type="match status" value="1"/>
</dbReference>
<dbReference type="SFLD" id="SFLDG01140">
    <property type="entry name" value="C2.B:_Phosphomannomutase_and_P"/>
    <property type="match status" value="1"/>
</dbReference>
<dbReference type="EC" id="3.1.3.23" evidence="1"/>
<dbReference type="EMBL" id="JAEDXU010000016">
    <property type="protein sequence ID" value="MBP1048450.1"/>
    <property type="molecule type" value="Genomic_DNA"/>
</dbReference>
<proteinExistence type="predicted"/>
<dbReference type="InterPro" id="IPR006379">
    <property type="entry name" value="HAD-SF_hydro_IIB"/>
</dbReference>
<dbReference type="Gene3D" id="3.40.50.1000">
    <property type="entry name" value="HAD superfamily/HAD-like"/>
    <property type="match status" value="1"/>
</dbReference>
<accession>A0ABS4CPF6</accession>
<dbReference type="Gene3D" id="3.30.1240.10">
    <property type="match status" value="1"/>
</dbReference>
<sequence length="272" mass="30061">MAIKLVAIDIDGTLLDSNRNLTDGVKEAVKKANEQGIYIVLCTGRPLPGVEALLKELDLYKENDYVITYNGSLVQATKTKEVISQYTLSYDDFMEIEMMARKVGSHLHMSDEHSIYTFNRNIGKYTVHEAYLVDMPLKYRSVEEITPDVNVIKMMMIDDPEVLDASISKIPDSFKEKYTTVKSTEFYYEILNKEASKGAALAKLAAHLNIPIEETMAIGDNENDLSMIEAAGVGAAMGNATESIKAAADILLGTNDKDGVAEALNNYVLNTK</sequence>
<dbReference type="NCBIfam" id="TIGR00099">
    <property type="entry name" value="Cof-subfamily"/>
    <property type="match status" value="1"/>
</dbReference>